<dbReference type="FunFam" id="1.25.40.20:FF:000069">
    <property type="entry name" value="Glutaminase, isoform E"/>
    <property type="match status" value="1"/>
</dbReference>
<dbReference type="FunFam" id="3.40.710.10:FF:000008">
    <property type="entry name" value="Glutaminase, isoform E"/>
    <property type="match status" value="1"/>
</dbReference>
<dbReference type="WBParaSite" id="Gr19_v10_g13726.t1">
    <property type="protein sequence ID" value="Gr19_v10_g13726.t1"/>
    <property type="gene ID" value="Gr19_v10_g13726"/>
</dbReference>
<dbReference type="PANTHER" id="PTHR12544">
    <property type="entry name" value="GLUTAMINASE"/>
    <property type="match status" value="1"/>
</dbReference>
<dbReference type="InterPro" id="IPR002110">
    <property type="entry name" value="Ankyrin_rpt"/>
</dbReference>
<feature type="region of interest" description="Disordered" evidence="10">
    <location>
        <begin position="687"/>
        <end position="709"/>
    </location>
</feature>
<evidence type="ECO:0000256" key="7">
    <source>
        <dbReference type="ARBA" id="ARBA00049534"/>
    </source>
</evidence>
<feature type="repeat" description="ANK" evidence="9">
    <location>
        <begin position="541"/>
        <end position="565"/>
    </location>
</feature>
<evidence type="ECO:0000256" key="1">
    <source>
        <dbReference type="ARBA" id="ARBA00011076"/>
    </source>
</evidence>
<dbReference type="InterPro" id="IPR041541">
    <property type="entry name" value="Glutaminase_EF-hand"/>
</dbReference>
<comment type="catalytic activity">
    <reaction evidence="7">
        <text>L-glutamine + H2O = L-glutamate + NH4(+)</text>
        <dbReference type="Rhea" id="RHEA:15889"/>
        <dbReference type="ChEBI" id="CHEBI:15377"/>
        <dbReference type="ChEBI" id="CHEBI:28938"/>
        <dbReference type="ChEBI" id="CHEBI:29985"/>
        <dbReference type="ChEBI" id="CHEBI:58359"/>
        <dbReference type="EC" id="3.5.1.2"/>
    </reaction>
</comment>
<dbReference type="Pfam" id="PF04960">
    <property type="entry name" value="Glutaminase"/>
    <property type="match status" value="1"/>
</dbReference>
<dbReference type="Gene3D" id="1.10.238.210">
    <property type="match status" value="1"/>
</dbReference>
<feature type="region of interest" description="Disordered" evidence="10">
    <location>
        <begin position="630"/>
        <end position="651"/>
    </location>
</feature>
<dbReference type="GO" id="GO:0006537">
    <property type="term" value="P:glutamate biosynthetic process"/>
    <property type="evidence" value="ECO:0007669"/>
    <property type="project" value="TreeGrafter"/>
</dbReference>
<dbReference type="InterPro" id="IPR002921">
    <property type="entry name" value="Fungal_lipase-type"/>
</dbReference>
<dbReference type="GO" id="GO:0006543">
    <property type="term" value="P:L-glutamine catabolic process"/>
    <property type="evidence" value="ECO:0007669"/>
    <property type="project" value="TreeGrafter"/>
</dbReference>
<evidence type="ECO:0000256" key="9">
    <source>
        <dbReference type="PROSITE-ProRule" id="PRU00023"/>
    </source>
</evidence>
<evidence type="ECO:0000256" key="3">
    <source>
        <dbReference type="ARBA" id="ARBA00012918"/>
    </source>
</evidence>
<proteinExistence type="inferred from homology"/>
<feature type="domain" description="Fungal lipase-type" evidence="11">
    <location>
        <begin position="1166"/>
        <end position="1364"/>
    </location>
</feature>
<feature type="compositionally biased region" description="Polar residues" evidence="10">
    <location>
        <begin position="788"/>
        <end position="800"/>
    </location>
</feature>
<dbReference type="PANTHER" id="PTHR12544:SF29">
    <property type="entry name" value="GLUTAMINASE"/>
    <property type="match status" value="1"/>
</dbReference>
<dbReference type="InterPro" id="IPR036770">
    <property type="entry name" value="Ankyrin_rpt-contain_sf"/>
</dbReference>
<keyword evidence="13" id="KW-1185">Reference proteome</keyword>
<feature type="region of interest" description="Disordered" evidence="10">
    <location>
        <begin position="888"/>
        <end position="924"/>
    </location>
</feature>
<dbReference type="SUPFAM" id="SSF53474">
    <property type="entry name" value="alpha/beta-Hydrolases"/>
    <property type="match status" value="1"/>
</dbReference>
<keyword evidence="4" id="KW-0677">Repeat</keyword>
<dbReference type="PROSITE" id="PS50297">
    <property type="entry name" value="ANK_REP_REGION"/>
    <property type="match status" value="1"/>
</dbReference>
<dbReference type="CDD" id="cd00519">
    <property type="entry name" value="Lipase_3"/>
    <property type="match status" value="1"/>
</dbReference>
<dbReference type="Gene3D" id="3.40.710.10">
    <property type="entry name" value="DD-peptidase/beta-lactamase superfamily"/>
    <property type="match status" value="1"/>
</dbReference>
<dbReference type="SUPFAM" id="SSF48403">
    <property type="entry name" value="Ankyrin repeat"/>
    <property type="match status" value="1"/>
</dbReference>
<dbReference type="Pfam" id="PF12796">
    <property type="entry name" value="Ank_2"/>
    <property type="match status" value="1"/>
</dbReference>
<feature type="compositionally biased region" description="Basic and acidic residues" evidence="10">
    <location>
        <begin position="801"/>
        <end position="810"/>
    </location>
</feature>
<feature type="compositionally biased region" description="Low complexity" evidence="10">
    <location>
        <begin position="757"/>
        <end position="785"/>
    </location>
</feature>
<dbReference type="PROSITE" id="PS50088">
    <property type="entry name" value="ANK_REPEAT"/>
    <property type="match status" value="1"/>
</dbReference>
<dbReference type="SUPFAM" id="SSF56601">
    <property type="entry name" value="beta-lactamase/transpeptidase-like"/>
    <property type="match status" value="1"/>
</dbReference>
<evidence type="ECO:0000256" key="8">
    <source>
        <dbReference type="ARBA" id="ARBA00077251"/>
    </source>
</evidence>
<feature type="region of interest" description="Disordered" evidence="10">
    <location>
        <begin position="1"/>
        <end position="29"/>
    </location>
</feature>
<dbReference type="Gene3D" id="3.40.50.1820">
    <property type="entry name" value="alpha/beta hydrolase"/>
    <property type="match status" value="1"/>
</dbReference>
<protein>
    <recommendedName>
        <fullName evidence="3">glutaminase</fullName>
        <ecNumber evidence="3">3.5.1.2</ecNumber>
    </recommendedName>
    <alternativeName>
        <fullName evidence="8">L-glutamine amidohydrolase</fullName>
    </alternativeName>
</protein>
<evidence type="ECO:0000256" key="6">
    <source>
        <dbReference type="ARBA" id="ARBA00023043"/>
    </source>
</evidence>
<dbReference type="SMART" id="SM00248">
    <property type="entry name" value="ANK"/>
    <property type="match status" value="2"/>
</dbReference>
<evidence type="ECO:0000259" key="11">
    <source>
        <dbReference type="Pfam" id="PF01764"/>
    </source>
</evidence>
<dbReference type="Pfam" id="PF17959">
    <property type="entry name" value="EF-hand_14"/>
    <property type="match status" value="1"/>
</dbReference>
<dbReference type="Gene3D" id="1.25.40.20">
    <property type="entry name" value="Ankyrin repeat-containing domain"/>
    <property type="match status" value="1"/>
</dbReference>
<keyword evidence="6 9" id="KW-0040">ANK repeat</keyword>
<comment type="similarity">
    <text evidence="1">Belongs to the glutaminase family.</text>
</comment>
<feature type="region of interest" description="Disordered" evidence="10">
    <location>
        <begin position="1071"/>
        <end position="1093"/>
    </location>
</feature>
<evidence type="ECO:0000256" key="2">
    <source>
        <dbReference type="ARBA" id="ARBA00011881"/>
    </source>
</evidence>
<dbReference type="Pfam" id="PF01764">
    <property type="entry name" value="Lipase_3"/>
    <property type="match status" value="1"/>
</dbReference>
<feature type="domain" description="Glutaminase EF-hand" evidence="12">
    <location>
        <begin position="82"/>
        <end position="174"/>
    </location>
</feature>
<dbReference type="HAMAP" id="MF_00313">
    <property type="entry name" value="Glutaminase"/>
    <property type="match status" value="1"/>
</dbReference>
<organism evidence="13 14">
    <name type="scientific">Globodera rostochiensis</name>
    <name type="common">Golden nematode worm</name>
    <name type="synonym">Heterodera rostochiensis</name>
    <dbReference type="NCBI Taxonomy" id="31243"/>
    <lineage>
        <taxon>Eukaryota</taxon>
        <taxon>Metazoa</taxon>
        <taxon>Ecdysozoa</taxon>
        <taxon>Nematoda</taxon>
        <taxon>Chromadorea</taxon>
        <taxon>Rhabditida</taxon>
        <taxon>Tylenchina</taxon>
        <taxon>Tylenchomorpha</taxon>
        <taxon>Tylenchoidea</taxon>
        <taxon>Heteroderidae</taxon>
        <taxon>Heteroderinae</taxon>
        <taxon>Globodera</taxon>
    </lineage>
</organism>
<comment type="subunit">
    <text evidence="2">Homotetramer.</text>
</comment>
<dbReference type="NCBIfam" id="TIGR03814">
    <property type="entry name" value="Gln_ase"/>
    <property type="match status" value="1"/>
</dbReference>
<evidence type="ECO:0000256" key="5">
    <source>
        <dbReference type="ARBA" id="ARBA00022801"/>
    </source>
</evidence>
<dbReference type="GO" id="GO:0004359">
    <property type="term" value="F:glutaminase activity"/>
    <property type="evidence" value="ECO:0007669"/>
    <property type="project" value="UniProtKB-EC"/>
</dbReference>
<name>A0A914H363_GLORO</name>
<evidence type="ECO:0000313" key="13">
    <source>
        <dbReference type="Proteomes" id="UP000887572"/>
    </source>
</evidence>
<dbReference type="InterPro" id="IPR012338">
    <property type="entry name" value="Beta-lactam/transpept-like"/>
</dbReference>
<reference evidence="14" key="1">
    <citation type="submission" date="2022-11" db="UniProtKB">
        <authorList>
            <consortium name="WormBaseParasite"/>
        </authorList>
    </citation>
    <scope>IDENTIFICATION</scope>
</reference>
<sequence length="1509" mass="169253">MVLPPNGSSNASSRSSTPQMMAPTPINAINGHAQPMRRKISSNTLDQFAPLKDERRLSLQSAIQKTKDGLDNPFACDEQSPEELIYNLFKIPNKSDASIGKLIMVLKNYGLQENDPRLAPMMRKIREIESEKEERMNEARDPKHWKMSHNDFTRVISESLSLIVQTLQNDLIVPAWAHFCSIIKEIYTECIPITDGKVANYIPQLARMSPNYWGVSICTVDGQRISFGDSNVPFCVQSVSKALNYSIAASEMGAEYVHQYVGQEPSGRLFNEICLDPNNKPHNPMVNSGAIIVTSLIRAQLNMADRFEYMINEYKKMAGGEYVGFNNAVFLSEAATADRNFALAYFMKENGCFPEESKHTALKETLDFYFQLCSLEVNCEGAAVIAATLANGGVCPLTGERCIGSRPCRDVLSLMNSCGMYDYSGQFAFHVGLPAKSGVSGVMIVVVPNLMGIALWSPPLDRMGNSCRGVRFCKKLIQRFNFHNYDSLAHNESQKFDPRRRVGEREKTVVVSLLFAAKAGDLNTIRRMYLQGCDLEMSDYDKRTALHLAASEGHFDVALFLLETGKVQPDPRDRWNRTPLDDARSAQHTSVALMLERRMQDICQPNDLPPNKPLHGRTVSLHGLHAHAGASNSIADTSPSATSQCSAQPQTVPLRVQTETAHLKRFRPNPLTTTASAECLLKEKRIPRVPPSPLSHNSFSASPPMQRSDSGMFCSSAGGSAMGLSGQTEHGTIHQADSFRNFCCHHGHHYQQDHQHNNNNNIVDSNNTEQYTNQQQQQQNNTNYEPAQVQTGGSGNATRDQNGESRKSDQDEIDQQMNDSESGEIGIFEYYHDVRDEQKAMGEDVDSLDELHQPRDNSLRYSEISDTESHGALSTVEPVWSEALPHEQHQMEPGRGQLQQQQTVDQVSSAESDEDEEEDILTDSNDVRKMARMLSPSAYCQNNLAQQKMQMQKLPMPSNKHHRICQQINHQCCRNGYELECCAIETAIHCAPTNPFTPIRSNTEQCVANRHLNDAAVLSFGVLRLRLISCCLSSHSLGIHRRRCSACRAAICPWGPNGGVQTAWDQTAWDQTSCSPSKQKGEGVTSPTPSSASKEQLVGQGIAYSEQNARQFLRLSECAYYSHAEAASCTEKIGWTVHFSTELVCDPLGQLCAAFVASSRKSRQIVIAFRGTHSLLQLLAEFGHSDWKKTVAFRWWTSGRIVQLGRANAYFFKALFTNWSQRTKKKLKVNESEERRQSLWNSVRDVLQTLEEQQSWEEVVFTGHSLGGAFASLAALKWALEGQEEEEEEEQTKAVGKRALLRVIDHRGNERKVWRGQSTRVGLYTFGQPRVGCTQLARNLDALIPRRFRIVFGHDIVPHLPPCNLYNWLCTSNKADSFFHHGFEIWYQQPRNWGTFSVCHQNEDSECSDSVLNKGAIGRRSWTWLKAKMETMLRTAAARGQQQDKAFLGLESRTAAARGQQQGTGGRTTRKPPAWELFKWKMLTKGAAHLIRMVSLWKFIADHRAYFEA</sequence>
<feature type="region of interest" description="Disordered" evidence="10">
    <location>
        <begin position="750"/>
        <end position="824"/>
    </location>
</feature>
<accession>A0A914H363</accession>
<evidence type="ECO:0000256" key="10">
    <source>
        <dbReference type="SAM" id="MobiDB-lite"/>
    </source>
</evidence>
<dbReference type="InterPro" id="IPR029058">
    <property type="entry name" value="AB_hydrolase_fold"/>
</dbReference>
<evidence type="ECO:0000259" key="12">
    <source>
        <dbReference type="Pfam" id="PF17959"/>
    </source>
</evidence>
<feature type="compositionally biased region" description="Acidic residues" evidence="10">
    <location>
        <begin position="911"/>
        <end position="921"/>
    </location>
</feature>
<dbReference type="GO" id="GO:0006629">
    <property type="term" value="P:lipid metabolic process"/>
    <property type="evidence" value="ECO:0007669"/>
    <property type="project" value="InterPro"/>
</dbReference>
<dbReference type="EC" id="3.5.1.2" evidence="3"/>
<evidence type="ECO:0000313" key="14">
    <source>
        <dbReference type="WBParaSite" id="Gr19_v10_g13726.t1"/>
    </source>
</evidence>
<dbReference type="InterPro" id="IPR015868">
    <property type="entry name" value="Glutaminase"/>
</dbReference>
<dbReference type="Proteomes" id="UP000887572">
    <property type="component" value="Unplaced"/>
</dbReference>
<feature type="compositionally biased region" description="Polar residues" evidence="10">
    <location>
        <begin position="694"/>
        <end position="709"/>
    </location>
</feature>
<evidence type="ECO:0000256" key="4">
    <source>
        <dbReference type="ARBA" id="ARBA00022737"/>
    </source>
</evidence>
<keyword evidence="5" id="KW-0378">Hydrolase</keyword>